<proteinExistence type="predicted"/>
<evidence type="ECO:0000313" key="2">
    <source>
        <dbReference type="Proteomes" id="UP000324222"/>
    </source>
</evidence>
<dbReference type="EMBL" id="VSRR010014075">
    <property type="protein sequence ID" value="MPC56605.1"/>
    <property type="molecule type" value="Genomic_DNA"/>
</dbReference>
<comment type="caution">
    <text evidence="1">The sequence shown here is derived from an EMBL/GenBank/DDBJ whole genome shotgun (WGS) entry which is preliminary data.</text>
</comment>
<sequence>MKILSQRTDNTAAASYFPYSTEESACFCSLEDLHEARKQVLRHSQCFLLVTLGHGWSTMLSVVKTSIQRTKNSSTSLSSLRIWCSDPDN</sequence>
<accession>A0A5B7GGR7</accession>
<gene>
    <name evidence="1" type="ORF">E2C01_050569</name>
</gene>
<reference evidence="1 2" key="1">
    <citation type="submission" date="2019-05" db="EMBL/GenBank/DDBJ databases">
        <title>Another draft genome of Portunus trituberculatus and its Hox gene families provides insights of decapod evolution.</title>
        <authorList>
            <person name="Jeong J.-H."/>
            <person name="Song I."/>
            <person name="Kim S."/>
            <person name="Choi T."/>
            <person name="Kim D."/>
            <person name="Ryu S."/>
            <person name="Kim W."/>
        </authorList>
    </citation>
    <scope>NUCLEOTIDE SEQUENCE [LARGE SCALE GENOMIC DNA]</scope>
    <source>
        <tissue evidence="1">Muscle</tissue>
    </source>
</reference>
<protein>
    <submittedName>
        <fullName evidence="1">Uncharacterized protein</fullName>
    </submittedName>
</protein>
<evidence type="ECO:0000313" key="1">
    <source>
        <dbReference type="EMBL" id="MPC56605.1"/>
    </source>
</evidence>
<dbReference type="Proteomes" id="UP000324222">
    <property type="component" value="Unassembled WGS sequence"/>
</dbReference>
<dbReference type="AlphaFoldDB" id="A0A5B7GGR7"/>
<keyword evidence="2" id="KW-1185">Reference proteome</keyword>
<organism evidence="1 2">
    <name type="scientific">Portunus trituberculatus</name>
    <name type="common">Swimming crab</name>
    <name type="synonym">Neptunus trituberculatus</name>
    <dbReference type="NCBI Taxonomy" id="210409"/>
    <lineage>
        <taxon>Eukaryota</taxon>
        <taxon>Metazoa</taxon>
        <taxon>Ecdysozoa</taxon>
        <taxon>Arthropoda</taxon>
        <taxon>Crustacea</taxon>
        <taxon>Multicrustacea</taxon>
        <taxon>Malacostraca</taxon>
        <taxon>Eumalacostraca</taxon>
        <taxon>Eucarida</taxon>
        <taxon>Decapoda</taxon>
        <taxon>Pleocyemata</taxon>
        <taxon>Brachyura</taxon>
        <taxon>Eubrachyura</taxon>
        <taxon>Portunoidea</taxon>
        <taxon>Portunidae</taxon>
        <taxon>Portuninae</taxon>
        <taxon>Portunus</taxon>
    </lineage>
</organism>
<name>A0A5B7GGR7_PORTR</name>